<reference evidence="1" key="1">
    <citation type="submission" date="2022-12" db="EMBL/GenBank/DDBJ databases">
        <title>Genome Sequence of Lasiodiplodia mahajangana.</title>
        <authorList>
            <person name="Buettner E."/>
        </authorList>
    </citation>
    <scope>NUCLEOTIDE SEQUENCE</scope>
    <source>
        <strain evidence="1">VT137</strain>
    </source>
</reference>
<evidence type="ECO:0000313" key="2">
    <source>
        <dbReference type="Proteomes" id="UP001153332"/>
    </source>
</evidence>
<gene>
    <name evidence="1" type="ORF">O1611_g6193</name>
</gene>
<dbReference type="Proteomes" id="UP001153332">
    <property type="component" value="Unassembled WGS sequence"/>
</dbReference>
<protein>
    <submittedName>
        <fullName evidence="1">Uncharacterized protein</fullName>
    </submittedName>
</protein>
<proteinExistence type="predicted"/>
<name>A0ACC2JIX6_9PEZI</name>
<sequence>MWAEFEGDIILEQREAKKAIIELKERKATETEVAEQQQCPLHRSKHTAVVSLAQLCNILAQPLLAQNQNVAPNLERTFQHPSVDLRHALAQESRSSRHLGQVHSLLKHEQFLDWLSRSHSSLILVDANIRESALQNLSAISVLSGTLVTSLSEANRDTAVVVHFFCGLHASPADAWYGPTGLVRPLLLQLLAKLGNKDPGMRTWNLDFINDRRFLRNLEQHSLGDLCSALHGLLYEFTPNTNVYCIVDSISCFDVCRLLQGLGTVMEGLRNIINDTKLVPVVKVILTNPFESTRAIKNMPLLKEDPSRIISDHLLRPPSPLRGRTPSPVGYARVPPPVVPARKRITGPAPVEREELFYGDVGGDENDYWNDDGDDTC</sequence>
<organism evidence="1 2">
    <name type="scientific">Lasiodiplodia mahajangana</name>
    <dbReference type="NCBI Taxonomy" id="1108764"/>
    <lineage>
        <taxon>Eukaryota</taxon>
        <taxon>Fungi</taxon>
        <taxon>Dikarya</taxon>
        <taxon>Ascomycota</taxon>
        <taxon>Pezizomycotina</taxon>
        <taxon>Dothideomycetes</taxon>
        <taxon>Dothideomycetes incertae sedis</taxon>
        <taxon>Botryosphaeriales</taxon>
        <taxon>Botryosphaeriaceae</taxon>
        <taxon>Lasiodiplodia</taxon>
    </lineage>
</organism>
<comment type="caution">
    <text evidence="1">The sequence shown here is derived from an EMBL/GenBank/DDBJ whole genome shotgun (WGS) entry which is preliminary data.</text>
</comment>
<accession>A0ACC2JIX6</accession>
<evidence type="ECO:0000313" key="1">
    <source>
        <dbReference type="EMBL" id="KAJ8127444.1"/>
    </source>
</evidence>
<dbReference type="EMBL" id="JAPUUL010001423">
    <property type="protein sequence ID" value="KAJ8127444.1"/>
    <property type="molecule type" value="Genomic_DNA"/>
</dbReference>
<keyword evidence="2" id="KW-1185">Reference proteome</keyword>